<dbReference type="GO" id="GO:0005886">
    <property type="term" value="C:plasma membrane"/>
    <property type="evidence" value="ECO:0007669"/>
    <property type="project" value="UniProtKB-SubCell"/>
</dbReference>
<keyword evidence="4 7" id="KW-0812">Transmembrane</keyword>
<keyword evidence="7" id="KW-0653">Protein transport</keyword>
<proteinExistence type="inferred from homology"/>
<organism evidence="8 9">
    <name type="scientific">Burkholderia humptydooensis</name>
    <dbReference type="NCBI Taxonomy" id="430531"/>
    <lineage>
        <taxon>Bacteria</taxon>
        <taxon>Pseudomonadati</taxon>
        <taxon>Pseudomonadota</taxon>
        <taxon>Betaproteobacteria</taxon>
        <taxon>Burkholderiales</taxon>
        <taxon>Burkholderiaceae</taxon>
        <taxon>Burkholderia</taxon>
        <taxon>pseudomallei group</taxon>
    </lineage>
</organism>
<dbReference type="PANTHER" id="PTHR30558:SF7">
    <property type="entry name" value="TOL-PAL SYSTEM PROTEIN TOLR"/>
    <property type="match status" value="1"/>
</dbReference>
<evidence type="ECO:0000256" key="2">
    <source>
        <dbReference type="ARBA" id="ARBA00005811"/>
    </source>
</evidence>
<keyword evidence="7" id="KW-0813">Transport</keyword>
<sequence>MAMNPSFGDEDDDGLMNEINMTPLVDVMLVLLIIFLVTIPAMHHAVKIDLPRASSQPVEVKPKTIDVAIESDGTVLWDDQPVSATNLQSRIAQAAQTNPQPELHLRADRKVAYERVAEVMSAAQAGGLTKLGFVTEPKSNAK</sequence>
<evidence type="ECO:0000313" key="9">
    <source>
        <dbReference type="Proteomes" id="UP000594943"/>
    </source>
</evidence>
<reference evidence="8 9" key="1">
    <citation type="submission" date="2020-12" db="EMBL/GenBank/DDBJ databases">
        <title>FDA dAtabase for Regulatory Grade micrObial Sequences (FDA-ARGOS): Supporting development and validation of Infectious Disease Dx tests.</title>
        <authorList>
            <person name="Nelson B."/>
            <person name="Plummer A."/>
            <person name="Tallon L."/>
            <person name="Sadzewicz L."/>
            <person name="Zhao X."/>
            <person name="Boylan J."/>
            <person name="Ott S."/>
            <person name="Bowen H."/>
            <person name="Vavikolanu K."/>
            <person name="Mehta A."/>
            <person name="Aluvathingal J."/>
            <person name="Nadendla S."/>
            <person name="Myers T."/>
            <person name="Yan Y."/>
            <person name="Sichtig H."/>
        </authorList>
    </citation>
    <scope>NUCLEOTIDE SEQUENCE [LARGE SCALE GENOMIC DNA]</scope>
    <source>
        <strain evidence="8 9">FDAARGOS_899</strain>
    </source>
</reference>
<comment type="subcellular location">
    <subcellularLocation>
        <location evidence="1">Cell membrane</location>
        <topology evidence="1">Single-pass membrane protein</topology>
    </subcellularLocation>
    <subcellularLocation>
        <location evidence="7">Cell membrane</location>
        <topology evidence="7">Single-pass type II membrane protein</topology>
    </subcellularLocation>
</comment>
<dbReference type="GO" id="GO:0022857">
    <property type="term" value="F:transmembrane transporter activity"/>
    <property type="evidence" value="ECO:0007669"/>
    <property type="project" value="InterPro"/>
</dbReference>
<evidence type="ECO:0000256" key="3">
    <source>
        <dbReference type="ARBA" id="ARBA00022475"/>
    </source>
</evidence>
<dbReference type="PANTHER" id="PTHR30558">
    <property type="entry name" value="EXBD MEMBRANE COMPONENT OF PMF-DRIVEN MACROMOLECULE IMPORT SYSTEM"/>
    <property type="match status" value="1"/>
</dbReference>
<comment type="similarity">
    <text evidence="2 7">Belongs to the ExbD/TolR family.</text>
</comment>
<gene>
    <name evidence="8" type="ORF">I6G56_31280</name>
</gene>
<dbReference type="Pfam" id="PF02472">
    <property type="entry name" value="ExbD"/>
    <property type="match status" value="1"/>
</dbReference>
<dbReference type="InterPro" id="IPR003400">
    <property type="entry name" value="ExbD"/>
</dbReference>
<evidence type="ECO:0000256" key="4">
    <source>
        <dbReference type="ARBA" id="ARBA00022692"/>
    </source>
</evidence>
<evidence type="ECO:0000256" key="6">
    <source>
        <dbReference type="ARBA" id="ARBA00023136"/>
    </source>
</evidence>
<evidence type="ECO:0000256" key="7">
    <source>
        <dbReference type="RuleBase" id="RU003879"/>
    </source>
</evidence>
<protein>
    <submittedName>
        <fullName evidence="8">Biopolymer transporter ExbD</fullName>
    </submittedName>
</protein>
<dbReference type="KEGG" id="bhg:I6G56_31280"/>
<accession>A0A7U4P8S9</accession>
<dbReference type="AlphaFoldDB" id="A0A7U4P8S9"/>
<dbReference type="RefSeq" id="WP_009914375.1">
    <property type="nucleotide sequence ID" value="NZ_CM003627.1"/>
</dbReference>
<dbReference type="Proteomes" id="UP000594943">
    <property type="component" value="Chromosome 2"/>
</dbReference>
<dbReference type="EMBL" id="CP065687">
    <property type="protein sequence ID" value="QPS46542.1"/>
    <property type="molecule type" value="Genomic_DNA"/>
</dbReference>
<keyword evidence="3" id="KW-1003">Cell membrane</keyword>
<keyword evidence="5" id="KW-1133">Transmembrane helix</keyword>
<evidence type="ECO:0000256" key="1">
    <source>
        <dbReference type="ARBA" id="ARBA00004162"/>
    </source>
</evidence>
<evidence type="ECO:0000256" key="5">
    <source>
        <dbReference type="ARBA" id="ARBA00022989"/>
    </source>
</evidence>
<dbReference type="Gene3D" id="3.30.420.270">
    <property type="match status" value="1"/>
</dbReference>
<evidence type="ECO:0000313" key="8">
    <source>
        <dbReference type="EMBL" id="QPS46542.1"/>
    </source>
</evidence>
<accession>A0A7T2X0T4</accession>
<name>A0A7U4P8S9_9BURK</name>
<keyword evidence="6" id="KW-0472">Membrane</keyword>
<dbReference type="GO" id="GO:0015031">
    <property type="term" value="P:protein transport"/>
    <property type="evidence" value="ECO:0007669"/>
    <property type="project" value="UniProtKB-KW"/>
</dbReference>